<feature type="region of interest" description="Disordered" evidence="5">
    <location>
        <begin position="806"/>
        <end position="831"/>
    </location>
</feature>
<dbReference type="InterPro" id="IPR001650">
    <property type="entry name" value="Helicase_C-like"/>
</dbReference>
<dbReference type="Pfam" id="PF00270">
    <property type="entry name" value="DEAD"/>
    <property type="match status" value="1"/>
</dbReference>
<evidence type="ECO:0000313" key="9">
    <source>
        <dbReference type="Proteomes" id="UP000638043"/>
    </source>
</evidence>
<dbReference type="SMART" id="SM00490">
    <property type="entry name" value="HELICc"/>
    <property type="match status" value="1"/>
</dbReference>
<dbReference type="SMART" id="SM00847">
    <property type="entry name" value="HA2"/>
    <property type="match status" value="1"/>
</dbReference>
<evidence type="ECO:0000256" key="4">
    <source>
        <dbReference type="ARBA" id="ARBA00022840"/>
    </source>
</evidence>
<evidence type="ECO:0000256" key="1">
    <source>
        <dbReference type="ARBA" id="ARBA00022741"/>
    </source>
</evidence>
<keyword evidence="1" id="KW-0547">Nucleotide-binding</keyword>
<sequence>MHSFDLERIGSGLVVSQSRDEIERALAAGAAVITAPPGTGKTTFVPPLAANALPSGRILVTQPRRVAVRAAARRIAELDGSPLGGPSGFTVRGERLVSRDTRIETVTPGVLLRRLLTDPGLDGVAAVVLDEVHERTVDGDLLLGMLSEVRALRDDLVLVAMSATLDAEPVARLLDAPIVAIGSVLHPLEISYAPAVSARIGARGVERAFLDHLASLAVREQAAAAHDALVFVPSARDVDEVVRRIRDLSGDVEALPLHGRLTAAAQDRATSGRQPGDPPRIVVSTALAESSLTVPGVRLVVDAGLSREIRRDQARDMAGLVTVSASRSSAEQRAGRAARQGPGRAVRAYTEAEFAAFRPASDPEILSADLVDAALTLAEWGTPAGIGLGMLTGPPAASMSRAQDALQSLELIDEAGRPTRLGALVARMPVGAREGRALLAAEAAPRTAAEVIAAMSGDTREPGADLGALLRSLRRGDAPGAGRWRADVKRLERIAAEGDREAAHDPARDTDATGRVAALARPEWIARRVADGSRSYLLASGTRAALPEGSSLLGSEWIAVCEVQRADGRIADGTGAVIRLAAALAESDALEIGRVRTERISRLEQGRVRVREERRLGSIVLFSTPVRARDDDASAAILAHIRDNGIPWNDKATALRARLQLIHRELGAPWPDVSDDALLARLEDWLGPHLHGAALASIDLVSALRGLLPWPEASRLDTLAPERLDVPSGSSARIDYPAEREGRPVVAVKLQEVFGLAETPRLVDGRVPVQFHLLSPARRPLAVTEDLSSFWDGPYRDVRKEMRGRYPKHPWPEDPWTAPATAKTSKRLREG</sequence>
<dbReference type="EMBL" id="BMMQ01000002">
    <property type="protein sequence ID" value="GGO61945.1"/>
    <property type="molecule type" value="Genomic_DNA"/>
</dbReference>
<dbReference type="GO" id="GO:0004386">
    <property type="term" value="F:helicase activity"/>
    <property type="evidence" value="ECO:0007669"/>
    <property type="project" value="UniProtKB-KW"/>
</dbReference>
<keyword evidence="9" id="KW-1185">Reference proteome</keyword>
<dbReference type="Pfam" id="PF08482">
    <property type="entry name" value="HrpB_C"/>
    <property type="match status" value="1"/>
</dbReference>
<dbReference type="CDD" id="cd18791">
    <property type="entry name" value="SF2_C_RHA"/>
    <property type="match status" value="1"/>
</dbReference>
<evidence type="ECO:0000259" key="6">
    <source>
        <dbReference type="PROSITE" id="PS51192"/>
    </source>
</evidence>
<dbReference type="InterPro" id="IPR014001">
    <property type="entry name" value="Helicase_ATP-bd"/>
</dbReference>
<proteinExistence type="predicted"/>
<dbReference type="PIRSF" id="PIRSF005496">
    <property type="entry name" value="ATP_hel_hrpB"/>
    <property type="match status" value="1"/>
</dbReference>
<gene>
    <name evidence="8" type="ORF">GCM10010910_10950</name>
</gene>
<evidence type="ECO:0000256" key="2">
    <source>
        <dbReference type="ARBA" id="ARBA00022801"/>
    </source>
</evidence>
<comment type="caution">
    <text evidence="8">The sequence shown here is derived from an EMBL/GenBank/DDBJ whole genome shotgun (WGS) entry which is preliminary data.</text>
</comment>
<dbReference type="InterPro" id="IPR010225">
    <property type="entry name" value="HrpB"/>
</dbReference>
<keyword evidence="4" id="KW-0067">ATP-binding</keyword>
<dbReference type="SMART" id="SM00487">
    <property type="entry name" value="DEXDc"/>
    <property type="match status" value="1"/>
</dbReference>
<organism evidence="8 9">
    <name type="scientific">Microbacterium nanhaiense</name>
    <dbReference type="NCBI Taxonomy" id="1301026"/>
    <lineage>
        <taxon>Bacteria</taxon>
        <taxon>Bacillati</taxon>
        <taxon>Actinomycetota</taxon>
        <taxon>Actinomycetes</taxon>
        <taxon>Micrococcales</taxon>
        <taxon>Microbacteriaceae</taxon>
        <taxon>Microbacterium</taxon>
    </lineage>
</organism>
<evidence type="ECO:0000256" key="3">
    <source>
        <dbReference type="ARBA" id="ARBA00022806"/>
    </source>
</evidence>
<feature type="domain" description="Helicase C-terminal" evidence="7">
    <location>
        <begin position="209"/>
        <end position="381"/>
    </location>
</feature>
<evidence type="ECO:0000313" key="8">
    <source>
        <dbReference type="EMBL" id="GGO61945.1"/>
    </source>
</evidence>
<evidence type="ECO:0000259" key="7">
    <source>
        <dbReference type="PROSITE" id="PS51194"/>
    </source>
</evidence>
<dbReference type="Gene3D" id="3.40.50.300">
    <property type="entry name" value="P-loop containing nucleotide triphosphate hydrolases"/>
    <property type="match status" value="2"/>
</dbReference>
<dbReference type="InterPro" id="IPR007502">
    <property type="entry name" value="Helicase-assoc_dom"/>
</dbReference>
<evidence type="ECO:0000256" key="5">
    <source>
        <dbReference type="SAM" id="MobiDB-lite"/>
    </source>
</evidence>
<protein>
    <submittedName>
        <fullName evidence="8">ATP-dependent helicase HrpB</fullName>
    </submittedName>
</protein>
<dbReference type="RefSeq" id="WP_188700363.1">
    <property type="nucleotide sequence ID" value="NZ_BMMQ01000002.1"/>
</dbReference>
<dbReference type="PROSITE" id="PS51194">
    <property type="entry name" value="HELICASE_CTER"/>
    <property type="match status" value="1"/>
</dbReference>
<dbReference type="PANTHER" id="PTHR43519">
    <property type="entry name" value="ATP-DEPENDENT RNA HELICASE HRPB"/>
    <property type="match status" value="1"/>
</dbReference>
<keyword evidence="2" id="KW-0378">Hydrolase</keyword>
<accession>A0ABQ2N139</accession>
<dbReference type="InterPro" id="IPR002464">
    <property type="entry name" value="DNA/RNA_helicase_DEAH_CS"/>
</dbReference>
<keyword evidence="3 8" id="KW-0347">Helicase</keyword>
<dbReference type="InterPro" id="IPR013689">
    <property type="entry name" value="RNA_helicase_ATP-dep_HrpB_C"/>
</dbReference>
<dbReference type="PANTHER" id="PTHR43519:SF1">
    <property type="entry name" value="ATP-DEPENDENT RNA HELICASE HRPB"/>
    <property type="match status" value="1"/>
</dbReference>
<dbReference type="SUPFAM" id="SSF52540">
    <property type="entry name" value="P-loop containing nucleoside triphosphate hydrolases"/>
    <property type="match status" value="1"/>
</dbReference>
<name>A0ABQ2N139_9MICO</name>
<dbReference type="NCBIfam" id="TIGR01970">
    <property type="entry name" value="DEAH_box_HrpB"/>
    <property type="match status" value="1"/>
</dbReference>
<dbReference type="Pfam" id="PF00271">
    <property type="entry name" value="Helicase_C"/>
    <property type="match status" value="1"/>
</dbReference>
<dbReference type="PROSITE" id="PS51192">
    <property type="entry name" value="HELICASE_ATP_BIND_1"/>
    <property type="match status" value="1"/>
</dbReference>
<dbReference type="InterPro" id="IPR011545">
    <property type="entry name" value="DEAD/DEAH_box_helicase_dom"/>
</dbReference>
<dbReference type="Gene3D" id="1.20.120.1080">
    <property type="match status" value="1"/>
</dbReference>
<dbReference type="Proteomes" id="UP000638043">
    <property type="component" value="Unassembled WGS sequence"/>
</dbReference>
<reference evidence="9" key="1">
    <citation type="journal article" date="2019" name="Int. J. Syst. Evol. Microbiol.">
        <title>The Global Catalogue of Microorganisms (GCM) 10K type strain sequencing project: providing services to taxonomists for standard genome sequencing and annotation.</title>
        <authorList>
            <consortium name="The Broad Institute Genomics Platform"/>
            <consortium name="The Broad Institute Genome Sequencing Center for Infectious Disease"/>
            <person name="Wu L."/>
            <person name="Ma J."/>
        </authorList>
    </citation>
    <scope>NUCLEOTIDE SEQUENCE [LARGE SCALE GENOMIC DNA]</scope>
    <source>
        <strain evidence="9">CGMCC 4.7181</strain>
    </source>
</reference>
<feature type="domain" description="Helicase ATP-binding" evidence="6">
    <location>
        <begin position="22"/>
        <end position="168"/>
    </location>
</feature>
<dbReference type="PROSITE" id="PS00690">
    <property type="entry name" value="DEAH_ATP_HELICASE"/>
    <property type="match status" value="1"/>
</dbReference>
<dbReference type="InterPro" id="IPR027417">
    <property type="entry name" value="P-loop_NTPase"/>
</dbReference>